<evidence type="ECO:0000313" key="2">
    <source>
        <dbReference type="Proteomes" id="UP001374535"/>
    </source>
</evidence>
<name>A0AAQ3NS63_VIGMU</name>
<gene>
    <name evidence="1" type="ORF">V8G54_012926</name>
</gene>
<sequence>MSNRTTGVGFLIIKHSNGQVNKSLLCAAKLALTNAPLLIQCTDNNLQQLLPLPNLLNPITDCVANIKGLHTPFKKLTHHAIQGRVLRHLIPVIVENHPELLLARQQRIQQLPNP</sequence>
<dbReference type="EMBL" id="CP144697">
    <property type="protein sequence ID" value="WVZ15360.1"/>
    <property type="molecule type" value="Genomic_DNA"/>
</dbReference>
<keyword evidence="2" id="KW-1185">Reference proteome</keyword>
<dbReference type="AlphaFoldDB" id="A0AAQ3NS63"/>
<evidence type="ECO:0000313" key="1">
    <source>
        <dbReference type="EMBL" id="WVZ15360.1"/>
    </source>
</evidence>
<accession>A0AAQ3NS63</accession>
<reference evidence="1 2" key="1">
    <citation type="journal article" date="2023" name="Life. Sci Alliance">
        <title>Evolutionary insights into 3D genome organization and epigenetic landscape of Vigna mungo.</title>
        <authorList>
            <person name="Junaid A."/>
            <person name="Singh B."/>
            <person name="Bhatia S."/>
        </authorList>
    </citation>
    <scope>NUCLEOTIDE SEQUENCE [LARGE SCALE GENOMIC DNA]</scope>
    <source>
        <strain evidence="1">Urdbean</strain>
    </source>
</reference>
<organism evidence="1 2">
    <name type="scientific">Vigna mungo</name>
    <name type="common">Black gram</name>
    <name type="synonym">Phaseolus mungo</name>
    <dbReference type="NCBI Taxonomy" id="3915"/>
    <lineage>
        <taxon>Eukaryota</taxon>
        <taxon>Viridiplantae</taxon>
        <taxon>Streptophyta</taxon>
        <taxon>Embryophyta</taxon>
        <taxon>Tracheophyta</taxon>
        <taxon>Spermatophyta</taxon>
        <taxon>Magnoliopsida</taxon>
        <taxon>eudicotyledons</taxon>
        <taxon>Gunneridae</taxon>
        <taxon>Pentapetalae</taxon>
        <taxon>rosids</taxon>
        <taxon>fabids</taxon>
        <taxon>Fabales</taxon>
        <taxon>Fabaceae</taxon>
        <taxon>Papilionoideae</taxon>
        <taxon>50 kb inversion clade</taxon>
        <taxon>NPAAA clade</taxon>
        <taxon>indigoferoid/millettioid clade</taxon>
        <taxon>Phaseoleae</taxon>
        <taxon>Vigna</taxon>
    </lineage>
</organism>
<proteinExistence type="predicted"/>
<dbReference type="Proteomes" id="UP001374535">
    <property type="component" value="Chromosome 4"/>
</dbReference>
<protein>
    <submittedName>
        <fullName evidence="1">Uncharacterized protein</fullName>
    </submittedName>
</protein>